<name>A0AB38DXH5_XANCH</name>
<evidence type="ECO:0000313" key="1">
    <source>
        <dbReference type="EMBL" id="SON79071.1"/>
    </source>
</evidence>
<evidence type="ECO:0000313" key="3">
    <source>
        <dbReference type="Proteomes" id="UP000234166"/>
    </source>
</evidence>
<evidence type="ECO:0000313" key="4">
    <source>
        <dbReference type="Proteomes" id="UP000234181"/>
    </source>
</evidence>
<dbReference type="AlphaFoldDB" id="A0AB38DXH5"/>
<reference evidence="3 4" key="1">
    <citation type="submission" date="2017-10" db="EMBL/GenBank/DDBJ databases">
        <authorList>
            <person name="Regsiter A."/>
            <person name="William W."/>
        </authorList>
    </citation>
    <scope>NUCLEOTIDE SEQUENCE [LARGE SCALE GENOMIC DNA]</scope>
    <source>
        <strain evidence="1 4">CFBP6984</strain>
        <strain evidence="2 3">CFBP7430</strain>
    </source>
</reference>
<dbReference type="Proteomes" id="UP000234166">
    <property type="component" value="Unassembled WGS sequence"/>
</dbReference>
<gene>
    <name evidence="1" type="ORF">XAP6984_300030</name>
    <name evidence="2" type="ORF">XAP7430_250030</name>
</gene>
<dbReference type="EMBL" id="OCYS01000078">
    <property type="protein sequence ID" value="SON85978.1"/>
    <property type="molecule type" value="Genomic_DNA"/>
</dbReference>
<evidence type="ECO:0000313" key="2">
    <source>
        <dbReference type="EMBL" id="SON85978.1"/>
    </source>
</evidence>
<keyword evidence="4" id="KW-1185">Reference proteome</keyword>
<accession>A0AB38DXH5</accession>
<dbReference type="EMBL" id="OCYT01000085">
    <property type="protein sequence ID" value="SON79071.1"/>
    <property type="molecule type" value="Genomic_DNA"/>
</dbReference>
<protein>
    <submittedName>
        <fullName evidence="2">Uncharacterized protein</fullName>
    </submittedName>
</protein>
<sequence>MQIVGEPEIVLTDARDAEVLVFDLPK</sequence>
<dbReference type="Proteomes" id="UP000234181">
    <property type="component" value="Unassembled WGS sequence"/>
</dbReference>
<organism evidence="2 3">
    <name type="scientific">Xanthomonas campestris pv. phaseoli</name>
    <dbReference type="NCBI Taxonomy" id="317013"/>
    <lineage>
        <taxon>Bacteria</taxon>
        <taxon>Pseudomonadati</taxon>
        <taxon>Pseudomonadota</taxon>
        <taxon>Gammaproteobacteria</taxon>
        <taxon>Lysobacterales</taxon>
        <taxon>Lysobacteraceae</taxon>
        <taxon>Xanthomonas</taxon>
    </lineage>
</organism>
<comment type="caution">
    <text evidence="2">The sequence shown here is derived from an EMBL/GenBank/DDBJ whole genome shotgun (WGS) entry which is preliminary data.</text>
</comment>
<proteinExistence type="predicted"/>